<keyword evidence="10" id="KW-0443">Lipid metabolism</keyword>
<protein>
    <submittedName>
        <fullName evidence="14">YegS/Rv2252/BmrU family lipid kinase</fullName>
    </submittedName>
</protein>
<comment type="similarity">
    <text evidence="2">Belongs to the diacylglycerol/lipid kinase family.</text>
</comment>
<evidence type="ECO:0000256" key="5">
    <source>
        <dbReference type="ARBA" id="ARBA00022723"/>
    </source>
</evidence>
<dbReference type="PROSITE" id="PS50146">
    <property type="entry name" value="DAGK"/>
    <property type="match status" value="1"/>
</dbReference>
<keyword evidence="9" id="KW-0460">Magnesium</keyword>
<evidence type="ECO:0000256" key="9">
    <source>
        <dbReference type="ARBA" id="ARBA00022842"/>
    </source>
</evidence>
<keyword evidence="11" id="KW-0594">Phospholipid biosynthesis</keyword>
<dbReference type="GO" id="GO:0046872">
    <property type="term" value="F:metal ion binding"/>
    <property type="evidence" value="ECO:0007669"/>
    <property type="project" value="UniProtKB-KW"/>
</dbReference>
<dbReference type="GO" id="GO:0005886">
    <property type="term" value="C:plasma membrane"/>
    <property type="evidence" value="ECO:0007669"/>
    <property type="project" value="TreeGrafter"/>
</dbReference>
<keyword evidence="15" id="KW-1185">Reference proteome</keyword>
<dbReference type="Pfam" id="PF00781">
    <property type="entry name" value="DAGK_cat"/>
    <property type="match status" value="1"/>
</dbReference>
<dbReference type="GO" id="GO:0005524">
    <property type="term" value="F:ATP binding"/>
    <property type="evidence" value="ECO:0007669"/>
    <property type="project" value="UniProtKB-KW"/>
</dbReference>
<dbReference type="SMART" id="SM00046">
    <property type="entry name" value="DAGKc"/>
    <property type="match status" value="1"/>
</dbReference>
<keyword evidence="3" id="KW-0444">Lipid biosynthesis</keyword>
<dbReference type="GO" id="GO:0016301">
    <property type="term" value="F:kinase activity"/>
    <property type="evidence" value="ECO:0007669"/>
    <property type="project" value="UniProtKB-KW"/>
</dbReference>
<dbReference type="PANTHER" id="PTHR12358:SF106">
    <property type="entry name" value="LIPID KINASE YEGS"/>
    <property type="match status" value="1"/>
</dbReference>
<accession>A0A923I4K6</accession>
<dbReference type="InterPro" id="IPR017438">
    <property type="entry name" value="ATP-NAD_kinase_N"/>
</dbReference>
<dbReference type="EMBL" id="JACONZ010000001">
    <property type="protein sequence ID" value="MBC5580231.1"/>
    <property type="molecule type" value="Genomic_DNA"/>
</dbReference>
<keyword evidence="5" id="KW-0479">Metal-binding</keyword>
<dbReference type="Gene3D" id="2.60.200.40">
    <property type="match status" value="1"/>
</dbReference>
<evidence type="ECO:0000256" key="11">
    <source>
        <dbReference type="ARBA" id="ARBA00023209"/>
    </source>
</evidence>
<evidence type="ECO:0000313" key="15">
    <source>
        <dbReference type="Proteomes" id="UP000659630"/>
    </source>
</evidence>
<dbReference type="Proteomes" id="UP000659630">
    <property type="component" value="Unassembled WGS sequence"/>
</dbReference>
<dbReference type="GO" id="GO:0008654">
    <property type="term" value="P:phospholipid biosynthetic process"/>
    <property type="evidence" value="ECO:0007669"/>
    <property type="project" value="UniProtKB-KW"/>
</dbReference>
<evidence type="ECO:0000256" key="10">
    <source>
        <dbReference type="ARBA" id="ARBA00023098"/>
    </source>
</evidence>
<keyword evidence="7 14" id="KW-0418">Kinase</keyword>
<evidence type="ECO:0000256" key="7">
    <source>
        <dbReference type="ARBA" id="ARBA00022777"/>
    </source>
</evidence>
<evidence type="ECO:0000256" key="1">
    <source>
        <dbReference type="ARBA" id="ARBA00001946"/>
    </source>
</evidence>
<dbReference type="Gene3D" id="3.40.50.10330">
    <property type="entry name" value="Probable inorganic polyphosphate/atp-NAD kinase, domain 1"/>
    <property type="match status" value="1"/>
</dbReference>
<keyword evidence="6" id="KW-0547">Nucleotide-binding</keyword>
<proteinExistence type="inferred from homology"/>
<evidence type="ECO:0000256" key="2">
    <source>
        <dbReference type="ARBA" id="ARBA00005983"/>
    </source>
</evidence>
<evidence type="ECO:0000256" key="12">
    <source>
        <dbReference type="ARBA" id="ARBA00023264"/>
    </source>
</evidence>
<gene>
    <name evidence="14" type="ORF">H8S23_01790</name>
</gene>
<dbReference type="InterPro" id="IPR005218">
    <property type="entry name" value="Diacylglycerol/lipid_kinase"/>
</dbReference>
<organism evidence="14 15">
    <name type="scientific">Anaerofilum hominis</name>
    <dbReference type="NCBI Taxonomy" id="2763016"/>
    <lineage>
        <taxon>Bacteria</taxon>
        <taxon>Bacillati</taxon>
        <taxon>Bacillota</taxon>
        <taxon>Clostridia</taxon>
        <taxon>Eubacteriales</taxon>
        <taxon>Oscillospiraceae</taxon>
        <taxon>Anaerofilum</taxon>
    </lineage>
</organism>
<comment type="caution">
    <text evidence="14">The sequence shown here is derived from an EMBL/GenBank/DDBJ whole genome shotgun (WGS) entry which is preliminary data.</text>
</comment>
<evidence type="ECO:0000256" key="3">
    <source>
        <dbReference type="ARBA" id="ARBA00022516"/>
    </source>
</evidence>
<name>A0A923I4K6_9FIRM</name>
<dbReference type="InterPro" id="IPR045540">
    <property type="entry name" value="YegS/DAGK_C"/>
</dbReference>
<dbReference type="PANTHER" id="PTHR12358">
    <property type="entry name" value="SPHINGOSINE KINASE"/>
    <property type="match status" value="1"/>
</dbReference>
<dbReference type="InterPro" id="IPR050187">
    <property type="entry name" value="Lipid_Phosphate_FormReg"/>
</dbReference>
<dbReference type="InterPro" id="IPR001206">
    <property type="entry name" value="Diacylglycerol_kinase_cat_dom"/>
</dbReference>
<comment type="cofactor">
    <cofactor evidence="1">
        <name>Mg(2+)</name>
        <dbReference type="ChEBI" id="CHEBI:18420"/>
    </cofactor>
</comment>
<evidence type="ECO:0000313" key="14">
    <source>
        <dbReference type="EMBL" id="MBC5580231.1"/>
    </source>
</evidence>
<dbReference type="Pfam" id="PF19279">
    <property type="entry name" value="YegS_C"/>
    <property type="match status" value="1"/>
</dbReference>
<evidence type="ECO:0000256" key="8">
    <source>
        <dbReference type="ARBA" id="ARBA00022840"/>
    </source>
</evidence>
<evidence type="ECO:0000256" key="6">
    <source>
        <dbReference type="ARBA" id="ARBA00022741"/>
    </source>
</evidence>
<dbReference type="InterPro" id="IPR016064">
    <property type="entry name" value="NAD/diacylglycerol_kinase_sf"/>
</dbReference>
<dbReference type="AlphaFoldDB" id="A0A923I4K6"/>
<keyword evidence="12" id="KW-1208">Phospholipid metabolism</keyword>
<evidence type="ECO:0000256" key="4">
    <source>
        <dbReference type="ARBA" id="ARBA00022679"/>
    </source>
</evidence>
<dbReference type="NCBIfam" id="TIGR00147">
    <property type="entry name" value="YegS/Rv2252/BmrU family lipid kinase"/>
    <property type="match status" value="1"/>
</dbReference>
<dbReference type="SUPFAM" id="SSF111331">
    <property type="entry name" value="NAD kinase/diacylglycerol kinase-like"/>
    <property type="match status" value="1"/>
</dbReference>
<feature type="domain" description="DAGKc" evidence="13">
    <location>
        <begin position="1"/>
        <end position="130"/>
    </location>
</feature>
<reference evidence="14" key="1">
    <citation type="submission" date="2020-08" db="EMBL/GenBank/DDBJ databases">
        <title>Genome public.</title>
        <authorList>
            <person name="Liu C."/>
            <person name="Sun Q."/>
        </authorList>
    </citation>
    <scope>NUCLEOTIDE SEQUENCE</scope>
    <source>
        <strain evidence="14">BX8</strain>
    </source>
</reference>
<keyword evidence="8" id="KW-0067">ATP-binding</keyword>
<dbReference type="RefSeq" id="WP_186886597.1">
    <property type="nucleotide sequence ID" value="NZ_JACONZ010000001.1"/>
</dbReference>
<sequence length="320" mass="34489">MKHVFIVNPKSGKADASQFFVPALIERVAPLKLDYAVEITAYPGHATEIAKQYAMAREPVRFYACGGDGTLNEVLTGAFRYPEAEVACVPLGSGNDFLKNFGTAEDFLDLEDNISGWAVPVDLMQVGEDQISAAICSAGLDAAVAYNIPKYRRIPFCGGKMAYNISIVENICKPMGNRMTVSVDGKAFTGNFLLAAVANGTTYGGGFRAAPRARMDDGLLDVLLVNKVSRLKVAGVIAKYQAGRHFSGDEIIPELRQIITFVRGREVQIVPEKEIVTNIDGECDLRPQVSIRVLPAAARFVLPARLAEAYTPLVGLAGSV</sequence>
<keyword evidence="4" id="KW-0808">Transferase</keyword>
<evidence type="ECO:0000259" key="13">
    <source>
        <dbReference type="PROSITE" id="PS50146"/>
    </source>
</evidence>